<evidence type="ECO:0000313" key="3">
    <source>
        <dbReference type="Proteomes" id="UP000003781"/>
    </source>
</evidence>
<proteinExistence type="predicted"/>
<dbReference type="eggNOG" id="COG3668">
    <property type="taxonomic scope" value="Bacteria"/>
</dbReference>
<dbReference type="Gene3D" id="3.30.2310.20">
    <property type="entry name" value="RelE-like"/>
    <property type="match status" value="1"/>
</dbReference>
<keyword evidence="3" id="KW-1185">Reference proteome</keyword>
<name>A3IHW3_9CHRO</name>
<dbReference type="InterPro" id="IPR035093">
    <property type="entry name" value="RelE/ParE_toxin_dom_sf"/>
</dbReference>
<sequence>MYKVKISDEAELDLEKAYQWYETQVNQLGSEFIRKVDDSLSSIQKNPFAYPLIYQNVRRKLLSRFPYGLFYIVEDDLIFIIACFHVKRDPKQSKKRIK</sequence>
<evidence type="ECO:0000256" key="1">
    <source>
        <dbReference type="ARBA" id="ARBA00022649"/>
    </source>
</evidence>
<gene>
    <name evidence="2" type="ORF">CY0110_16407</name>
</gene>
<dbReference type="AlphaFoldDB" id="A3IHW3"/>
<reference evidence="2 3" key="1">
    <citation type="submission" date="2007-03" db="EMBL/GenBank/DDBJ databases">
        <authorList>
            <person name="Stal L."/>
            <person name="Ferriera S."/>
            <person name="Johnson J."/>
            <person name="Kravitz S."/>
            <person name="Beeson K."/>
            <person name="Sutton G."/>
            <person name="Rogers Y.-H."/>
            <person name="Friedman R."/>
            <person name="Frazier M."/>
            <person name="Venter J.C."/>
        </authorList>
    </citation>
    <scope>NUCLEOTIDE SEQUENCE [LARGE SCALE GENOMIC DNA]</scope>
    <source>
        <strain evidence="2 3">CCY0110</strain>
    </source>
</reference>
<evidence type="ECO:0008006" key="4">
    <source>
        <dbReference type="Google" id="ProtNLM"/>
    </source>
</evidence>
<dbReference type="EMBL" id="AAXW01000002">
    <property type="protein sequence ID" value="EAZ93395.1"/>
    <property type="molecule type" value="Genomic_DNA"/>
</dbReference>
<accession>A3IHW3</accession>
<organism evidence="2 3">
    <name type="scientific">Crocosphaera chwakensis CCY0110</name>
    <dbReference type="NCBI Taxonomy" id="391612"/>
    <lineage>
        <taxon>Bacteria</taxon>
        <taxon>Bacillati</taxon>
        <taxon>Cyanobacteriota</taxon>
        <taxon>Cyanophyceae</taxon>
        <taxon>Oscillatoriophycideae</taxon>
        <taxon>Chroococcales</taxon>
        <taxon>Aphanothecaceae</taxon>
        <taxon>Crocosphaera</taxon>
        <taxon>Crocosphaera chwakensis</taxon>
    </lineage>
</organism>
<dbReference type="InterPro" id="IPR007712">
    <property type="entry name" value="RelE/ParE_toxin"/>
</dbReference>
<keyword evidence="1" id="KW-1277">Toxin-antitoxin system</keyword>
<comment type="caution">
    <text evidence="2">The sequence shown here is derived from an EMBL/GenBank/DDBJ whole genome shotgun (WGS) entry which is preliminary data.</text>
</comment>
<protein>
    <recommendedName>
        <fullName evidence="4">Plasmid stabilization system</fullName>
    </recommendedName>
</protein>
<dbReference type="Pfam" id="PF05016">
    <property type="entry name" value="ParE_toxin"/>
    <property type="match status" value="1"/>
</dbReference>
<evidence type="ECO:0000313" key="2">
    <source>
        <dbReference type="EMBL" id="EAZ93395.1"/>
    </source>
</evidence>
<dbReference type="Proteomes" id="UP000003781">
    <property type="component" value="Unassembled WGS sequence"/>
</dbReference>